<dbReference type="PATRIC" id="fig|634498.28.peg.1694"/>
<evidence type="ECO:0000256" key="8">
    <source>
        <dbReference type="ARBA" id="ARBA00023136"/>
    </source>
</evidence>
<dbReference type="OrthoDB" id="45383at2157"/>
<dbReference type="UniPathway" id="UPA00940"/>
<sequence length="191" mass="20363">MALELMNLLISILGAVYFMLPAYVANLSGLAFGGGTPIDGGANYRDGNRIIGNGVTWKGCINGTIIGTLVGVVLGIVGMYYGDLSTLTGGVIDLHVYGSLFSGLILGFLMAFGALFGDAVGSFIKRRMNLQSGQPAPIMDQLDFVLGALIFSLLVVRISWSFFIIICLLSILLHLSSNTIAYLLGIKDVWY</sequence>
<dbReference type="EMBL" id="CP001719">
    <property type="protein sequence ID" value="ADC47543.1"/>
    <property type="molecule type" value="Genomic_DNA"/>
</dbReference>
<organism evidence="12 13">
    <name type="scientific">Methanobrevibacter ruminantium (strain ATCC 35063 / DSM 1093 / JCM 13430 / OCM 146 / M1)</name>
    <name type="common">Methanobacterium ruminantium</name>
    <dbReference type="NCBI Taxonomy" id="634498"/>
    <lineage>
        <taxon>Archaea</taxon>
        <taxon>Methanobacteriati</taxon>
        <taxon>Methanobacteriota</taxon>
        <taxon>Methanomada group</taxon>
        <taxon>Methanobacteria</taxon>
        <taxon>Methanobacteriales</taxon>
        <taxon>Methanobacteriaceae</taxon>
        <taxon>Methanobrevibacter</taxon>
    </lineage>
</organism>
<comment type="similarity">
    <text evidence="11">Belongs to the CDP-archaeol synthase family.</text>
</comment>
<gene>
    <name evidence="11" type="primary">carS</name>
    <name evidence="12" type="ordered locus">mru_1693</name>
</gene>
<keyword evidence="13" id="KW-1185">Reference proteome</keyword>
<keyword evidence="6 11" id="KW-1133">Transmembrane helix</keyword>
<dbReference type="Pfam" id="PF01864">
    <property type="entry name" value="CarS-like"/>
    <property type="match status" value="1"/>
</dbReference>
<name>D3DYZ3_METRM</name>
<evidence type="ECO:0000256" key="7">
    <source>
        <dbReference type="ARBA" id="ARBA00023098"/>
    </source>
</evidence>
<keyword evidence="4 11" id="KW-0812">Transmembrane</keyword>
<comment type="cofactor">
    <cofactor evidence="11">
        <name>Mg(2+)</name>
        <dbReference type="ChEBI" id="CHEBI:18420"/>
    </cofactor>
</comment>
<keyword evidence="2 11" id="KW-0444">Lipid biosynthesis</keyword>
<comment type="function">
    <text evidence="11">Catalyzes the formation of CDP-2,3-bis-(O-geranylgeranyl)-sn-glycerol (CDP-archaeol) from 2,3-bis-(O-geranylgeranyl)-sn-glycerol 1-phosphate (DGGGP) and CTP. This reaction is the third ether-bond-formation step in the biosynthesis of archaeal membrane lipids.</text>
</comment>
<protein>
    <recommendedName>
        <fullName evidence="11">CDP-archaeol synthase</fullName>
        <ecNumber evidence="11">2.7.7.67</ecNumber>
    </recommendedName>
    <alternativeName>
        <fullName evidence="11">CDP-2,3-bis-(O-geranylgeranyl)-sn-glycerol synthase</fullName>
    </alternativeName>
</protein>
<feature type="transmembrane region" description="Helical" evidence="11">
    <location>
        <begin position="6"/>
        <end position="25"/>
    </location>
</feature>
<dbReference type="PANTHER" id="PTHR39650:SF1">
    <property type="entry name" value="CDP-ARCHAEOL SYNTHASE"/>
    <property type="match status" value="1"/>
</dbReference>
<accession>D3DYZ3</accession>
<evidence type="ECO:0000256" key="1">
    <source>
        <dbReference type="ARBA" id="ARBA00022475"/>
    </source>
</evidence>
<evidence type="ECO:0000313" key="12">
    <source>
        <dbReference type="EMBL" id="ADC47543.1"/>
    </source>
</evidence>
<dbReference type="EC" id="2.7.7.67" evidence="11"/>
<comment type="subcellular location">
    <subcellularLocation>
        <location evidence="11">Cell membrane</location>
        <topology evidence="11">Multi-pass membrane protein</topology>
    </subcellularLocation>
</comment>
<keyword evidence="1 11" id="KW-1003">Cell membrane</keyword>
<keyword evidence="5 11" id="KW-0460">Magnesium</keyword>
<keyword evidence="9 11" id="KW-0594">Phospholipid biosynthesis</keyword>
<evidence type="ECO:0000256" key="9">
    <source>
        <dbReference type="ARBA" id="ARBA00023209"/>
    </source>
</evidence>
<evidence type="ECO:0000256" key="4">
    <source>
        <dbReference type="ARBA" id="ARBA00022692"/>
    </source>
</evidence>
<comment type="catalytic activity">
    <reaction evidence="11">
        <text>2,3-bis-O-(geranylgeranyl)-sn-glycerol 1-phosphate + CTP + H(+) = CDP-2,3-bis-O-(geranylgeranyl)-sn-glycerol + diphosphate</text>
        <dbReference type="Rhea" id="RHEA:25690"/>
        <dbReference type="ChEBI" id="CHEBI:15378"/>
        <dbReference type="ChEBI" id="CHEBI:33019"/>
        <dbReference type="ChEBI" id="CHEBI:37563"/>
        <dbReference type="ChEBI" id="CHEBI:58837"/>
        <dbReference type="ChEBI" id="CHEBI:58838"/>
        <dbReference type="EC" id="2.7.7.67"/>
    </reaction>
</comment>
<dbReference type="GO" id="GO:0046474">
    <property type="term" value="P:glycerophospholipid biosynthetic process"/>
    <property type="evidence" value="ECO:0007669"/>
    <property type="project" value="UniProtKB-UniRule"/>
</dbReference>
<evidence type="ECO:0000256" key="6">
    <source>
        <dbReference type="ARBA" id="ARBA00022989"/>
    </source>
</evidence>
<dbReference type="eggNOG" id="arCOG04106">
    <property type="taxonomic scope" value="Archaea"/>
</dbReference>
<dbReference type="GeneID" id="8771357"/>
<dbReference type="NCBIfam" id="NF003114">
    <property type="entry name" value="PRK04032.1"/>
    <property type="match status" value="1"/>
</dbReference>
<dbReference type="InterPro" id="IPR002726">
    <property type="entry name" value="CarS_archaea"/>
</dbReference>
<evidence type="ECO:0000256" key="3">
    <source>
        <dbReference type="ARBA" id="ARBA00022679"/>
    </source>
</evidence>
<dbReference type="InterPro" id="IPR032690">
    <property type="entry name" value="CarS"/>
</dbReference>
<dbReference type="KEGG" id="mru:mru_1693"/>
<reference evidence="12 13" key="1">
    <citation type="journal article" date="2010" name="PLoS ONE">
        <title>The genome sequence of the rumen methanogen Methanobrevibacter ruminantium reveals new possibilities for controlling ruminant methane emissions.</title>
        <authorList>
            <person name="Leahy S.C."/>
            <person name="Kelly W.J."/>
            <person name="Altermann E."/>
            <person name="Ronimus R.S."/>
            <person name="Yeoman C.J."/>
            <person name="Pacheco D.M."/>
            <person name="Li D."/>
            <person name="Kong Z."/>
            <person name="McTavish S."/>
            <person name="Sang C."/>
            <person name="Lambie S.C."/>
            <person name="Janssen P.H."/>
            <person name="Dey D."/>
            <person name="Attwood G.T."/>
        </authorList>
    </citation>
    <scope>NUCLEOTIDE SEQUENCE [LARGE SCALE GENOMIC DNA]</scope>
    <source>
        <strain evidence="13">ATCC 35063 / DSM 1093 / JCM 13430 / OCM 146 / M1</strain>
    </source>
</reference>
<comment type="pathway">
    <text evidence="11">Membrane lipid metabolism; glycerophospholipid metabolism.</text>
</comment>
<feature type="transmembrane region" description="Helical" evidence="11">
    <location>
        <begin position="59"/>
        <end position="82"/>
    </location>
</feature>
<keyword evidence="3 11" id="KW-0808">Transferase</keyword>
<feature type="transmembrane region" description="Helical" evidence="11">
    <location>
        <begin position="138"/>
        <end position="156"/>
    </location>
</feature>
<dbReference type="RefSeq" id="WP_012956491.1">
    <property type="nucleotide sequence ID" value="NC_013790.1"/>
</dbReference>
<evidence type="ECO:0000256" key="2">
    <source>
        <dbReference type="ARBA" id="ARBA00022516"/>
    </source>
</evidence>
<dbReference type="HAMAP" id="MF_01117">
    <property type="entry name" value="CDP_archaeol_synth"/>
    <property type="match status" value="1"/>
</dbReference>
<dbReference type="GO" id="GO:0005886">
    <property type="term" value="C:plasma membrane"/>
    <property type="evidence" value="ECO:0007669"/>
    <property type="project" value="UniProtKB-SubCell"/>
</dbReference>
<dbReference type="AlphaFoldDB" id="D3DYZ3"/>
<keyword evidence="8 11" id="KW-0472">Membrane</keyword>
<keyword evidence="7 11" id="KW-0443">Lipid metabolism</keyword>
<dbReference type="HOGENOM" id="CLU_105710_0_0_2"/>
<keyword evidence="10 11" id="KW-1208">Phospholipid metabolism</keyword>
<evidence type="ECO:0000256" key="11">
    <source>
        <dbReference type="HAMAP-Rule" id="MF_01117"/>
    </source>
</evidence>
<dbReference type="STRING" id="634498.mru_1693"/>
<dbReference type="PANTHER" id="PTHR39650">
    <property type="entry name" value="CDP-ARCHAEOL SYNTHASE"/>
    <property type="match status" value="1"/>
</dbReference>
<proteinExistence type="inferred from homology"/>
<evidence type="ECO:0000313" key="13">
    <source>
        <dbReference type="Proteomes" id="UP000008680"/>
    </source>
</evidence>
<dbReference type="Proteomes" id="UP000008680">
    <property type="component" value="Chromosome"/>
</dbReference>
<evidence type="ECO:0000256" key="10">
    <source>
        <dbReference type="ARBA" id="ARBA00023264"/>
    </source>
</evidence>
<dbReference type="GO" id="GO:0043338">
    <property type="term" value="F:CDP-2,3-bis-(O-geranylgeranyl)-sn-glycerol synthase activity"/>
    <property type="evidence" value="ECO:0007669"/>
    <property type="project" value="UniProtKB-EC"/>
</dbReference>
<feature type="transmembrane region" description="Helical" evidence="11">
    <location>
        <begin position="94"/>
        <end position="117"/>
    </location>
</feature>
<evidence type="ECO:0000256" key="5">
    <source>
        <dbReference type="ARBA" id="ARBA00022842"/>
    </source>
</evidence>